<dbReference type="RefSeq" id="WP_190461624.1">
    <property type="nucleotide sequence ID" value="NZ_JACJPW010000003.1"/>
</dbReference>
<name>A0A926VBL0_9CYAN</name>
<dbReference type="Pfam" id="PF10047">
    <property type="entry name" value="DUF2281"/>
    <property type="match status" value="1"/>
</dbReference>
<accession>A0A926VBL0</accession>
<dbReference type="AlphaFoldDB" id="A0A926VBL0"/>
<comment type="similarity">
    <text evidence="1">Belongs to the phD/YefM antitoxin family.</text>
</comment>
<dbReference type="Gene3D" id="3.40.1620.10">
    <property type="entry name" value="YefM-like domain"/>
    <property type="match status" value="1"/>
</dbReference>
<dbReference type="InterPro" id="IPR036165">
    <property type="entry name" value="YefM-like_sf"/>
</dbReference>
<dbReference type="EMBL" id="JACJPW010000003">
    <property type="protein sequence ID" value="MBD2179937.1"/>
    <property type="molecule type" value="Genomic_DNA"/>
</dbReference>
<dbReference type="InterPro" id="IPR018739">
    <property type="entry name" value="DUF2281"/>
</dbReference>
<reference evidence="3" key="2">
    <citation type="submission" date="2020-08" db="EMBL/GenBank/DDBJ databases">
        <authorList>
            <person name="Chen M."/>
            <person name="Teng W."/>
            <person name="Zhao L."/>
            <person name="Hu C."/>
            <person name="Zhou Y."/>
            <person name="Han B."/>
            <person name="Song L."/>
            <person name="Shu W."/>
        </authorList>
    </citation>
    <scope>NUCLEOTIDE SEQUENCE</scope>
    <source>
        <strain evidence="3">FACHB-1375</strain>
    </source>
</reference>
<organism evidence="3 4">
    <name type="scientific">Aerosakkonema funiforme FACHB-1375</name>
    <dbReference type="NCBI Taxonomy" id="2949571"/>
    <lineage>
        <taxon>Bacteria</taxon>
        <taxon>Bacillati</taxon>
        <taxon>Cyanobacteriota</taxon>
        <taxon>Cyanophyceae</taxon>
        <taxon>Oscillatoriophycideae</taxon>
        <taxon>Aerosakkonematales</taxon>
        <taxon>Aerosakkonemataceae</taxon>
        <taxon>Aerosakkonema</taxon>
    </lineage>
</organism>
<comment type="caution">
    <text evidence="3">The sequence shown here is derived from an EMBL/GenBank/DDBJ whole genome shotgun (WGS) entry which is preliminary data.</text>
</comment>
<dbReference type="PANTHER" id="PTHR35377">
    <property type="entry name" value="ANTITOXIN VAPB49-RELATED-RELATED"/>
    <property type="match status" value="1"/>
</dbReference>
<keyword evidence="4" id="KW-1185">Reference proteome</keyword>
<evidence type="ECO:0000313" key="4">
    <source>
        <dbReference type="Proteomes" id="UP000641646"/>
    </source>
</evidence>
<sequence>MQQITLDEATKDLLALIEAALEGEEIVITKDDKPVLKLSPISPAKKSWPAKAGSAKGLVTISDDFDEPIADFEDYLQ</sequence>
<evidence type="ECO:0000259" key="2">
    <source>
        <dbReference type="Pfam" id="PF10047"/>
    </source>
</evidence>
<gene>
    <name evidence="3" type="ORF">H6G03_02215</name>
</gene>
<reference evidence="3" key="1">
    <citation type="journal article" date="2015" name="ISME J.">
        <title>Draft Genome Sequence of Streptomyces incarnatus NRRL8089, which Produces the Nucleoside Antibiotic Sinefungin.</title>
        <authorList>
            <person name="Oshima K."/>
            <person name="Hattori M."/>
            <person name="Shimizu H."/>
            <person name="Fukuda K."/>
            <person name="Nemoto M."/>
            <person name="Inagaki K."/>
            <person name="Tamura T."/>
        </authorList>
    </citation>
    <scope>NUCLEOTIDE SEQUENCE</scope>
    <source>
        <strain evidence="3">FACHB-1375</strain>
    </source>
</reference>
<feature type="domain" description="DUF2281" evidence="2">
    <location>
        <begin position="44"/>
        <end position="75"/>
    </location>
</feature>
<dbReference type="Proteomes" id="UP000641646">
    <property type="component" value="Unassembled WGS sequence"/>
</dbReference>
<dbReference type="SUPFAM" id="SSF143120">
    <property type="entry name" value="YefM-like"/>
    <property type="match status" value="1"/>
</dbReference>
<evidence type="ECO:0000313" key="3">
    <source>
        <dbReference type="EMBL" id="MBD2179937.1"/>
    </source>
</evidence>
<dbReference type="PANTHER" id="PTHR35377:SF4">
    <property type="entry name" value="PREVENT-HOST-DEATH FAMILY PROTEIN"/>
    <property type="match status" value="1"/>
</dbReference>
<protein>
    <submittedName>
        <fullName evidence="3">Type II toxin-antitoxin system Phd/YefM family antitoxin</fullName>
    </submittedName>
</protein>
<evidence type="ECO:0000256" key="1">
    <source>
        <dbReference type="ARBA" id="ARBA00009981"/>
    </source>
</evidence>
<proteinExistence type="inferred from homology"/>
<dbReference type="InterPro" id="IPR051416">
    <property type="entry name" value="phD-YefM_TA_antitoxins"/>
</dbReference>